<keyword evidence="1" id="KW-0547">Nucleotide-binding</keyword>
<comment type="caution">
    <text evidence="4">The sequence shown here is derived from an EMBL/GenBank/DDBJ whole genome shotgun (WGS) entry which is preliminary data.</text>
</comment>
<organism evidence="4 5">
    <name type="scientific">Suillus placidus</name>
    <dbReference type="NCBI Taxonomy" id="48579"/>
    <lineage>
        <taxon>Eukaryota</taxon>
        <taxon>Fungi</taxon>
        <taxon>Dikarya</taxon>
        <taxon>Basidiomycota</taxon>
        <taxon>Agaricomycotina</taxon>
        <taxon>Agaricomycetes</taxon>
        <taxon>Agaricomycetidae</taxon>
        <taxon>Boletales</taxon>
        <taxon>Suillineae</taxon>
        <taxon>Suillaceae</taxon>
        <taxon>Suillus</taxon>
    </lineage>
</organism>
<evidence type="ECO:0000256" key="1">
    <source>
        <dbReference type="ARBA" id="ARBA00022741"/>
    </source>
</evidence>
<name>A0A9P6ZTI9_9AGAM</name>
<evidence type="ECO:0000313" key="5">
    <source>
        <dbReference type="Proteomes" id="UP000714275"/>
    </source>
</evidence>
<dbReference type="SUPFAM" id="SSF100920">
    <property type="entry name" value="Heat shock protein 70kD (HSP70), peptide-binding domain"/>
    <property type="match status" value="1"/>
</dbReference>
<dbReference type="GO" id="GO:0140662">
    <property type="term" value="F:ATP-dependent protein folding chaperone"/>
    <property type="evidence" value="ECO:0007669"/>
    <property type="project" value="InterPro"/>
</dbReference>
<dbReference type="PANTHER" id="PTHR19375">
    <property type="entry name" value="HEAT SHOCK PROTEIN 70KDA"/>
    <property type="match status" value="1"/>
</dbReference>
<accession>A0A9P6ZTI9</accession>
<evidence type="ECO:0000313" key="4">
    <source>
        <dbReference type="EMBL" id="KAG1776484.1"/>
    </source>
</evidence>
<dbReference type="Pfam" id="PF00012">
    <property type="entry name" value="HSP70"/>
    <property type="match status" value="1"/>
</dbReference>
<reference evidence="4" key="1">
    <citation type="journal article" date="2020" name="New Phytol.">
        <title>Comparative genomics reveals dynamic genome evolution in host specialist ectomycorrhizal fungi.</title>
        <authorList>
            <person name="Lofgren L.A."/>
            <person name="Nguyen N.H."/>
            <person name="Vilgalys R."/>
            <person name="Ruytinx J."/>
            <person name="Liao H.L."/>
            <person name="Branco S."/>
            <person name="Kuo A."/>
            <person name="LaButti K."/>
            <person name="Lipzen A."/>
            <person name="Andreopoulos W."/>
            <person name="Pangilinan J."/>
            <person name="Riley R."/>
            <person name="Hundley H."/>
            <person name="Na H."/>
            <person name="Barry K."/>
            <person name="Grigoriev I.V."/>
            <person name="Stajich J.E."/>
            <person name="Kennedy P.G."/>
        </authorList>
    </citation>
    <scope>NUCLEOTIDE SEQUENCE</scope>
    <source>
        <strain evidence="4">DOB743</strain>
    </source>
</reference>
<proteinExistence type="predicted"/>
<dbReference type="EMBL" id="JABBWD010000026">
    <property type="protein sequence ID" value="KAG1776484.1"/>
    <property type="molecule type" value="Genomic_DNA"/>
</dbReference>
<gene>
    <name evidence="4" type="ORF">EV702DRAFT_1228885</name>
</gene>
<dbReference type="InterPro" id="IPR029047">
    <property type="entry name" value="HSP70_peptide-bd_sf"/>
</dbReference>
<sequence length="100" mass="10941">MVLIPSTLFSLLLVYEGERARTKDDKLLGKFELSGIPQIEVAFDTDTNANCITITNKKGCLSAEEIKCMVNEAEKYNAEDEAAAACVQAKGSLESYPYSL</sequence>
<protein>
    <submittedName>
        <fullName evidence="4">Uncharacterized protein</fullName>
    </submittedName>
</protein>
<feature type="chain" id="PRO_5040349354" evidence="3">
    <location>
        <begin position="21"/>
        <end position="100"/>
    </location>
</feature>
<dbReference type="Gene3D" id="2.60.34.10">
    <property type="entry name" value="Substrate Binding Domain Of DNAk, Chain A, domain 1"/>
    <property type="match status" value="1"/>
</dbReference>
<evidence type="ECO:0000256" key="3">
    <source>
        <dbReference type="SAM" id="SignalP"/>
    </source>
</evidence>
<keyword evidence="2" id="KW-0067">ATP-binding</keyword>
<keyword evidence="3" id="KW-0732">Signal</keyword>
<dbReference type="GO" id="GO:0005524">
    <property type="term" value="F:ATP binding"/>
    <property type="evidence" value="ECO:0007669"/>
    <property type="project" value="UniProtKB-KW"/>
</dbReference>
<evidence type="ECO:0000256" key="2">
    <source>
        <dbReference type="ARBA" id="ARBA00022840"/>
    </source>
</evidence>
<feature type="signal peptide" evidence="3">
    <location>
        <begin position="1"/>
        <end position="20"/>
    </location>
</feature>
<dbReference type="AlphaFoldDB" id="A0A9P6ZTI9"/>
<keyword evidence="5" id="KW-1185">Reference proteome</keyword>
<dbReference type="OrthoDB" id="3260447at2759"/>
<dbReference type="Proteomes" id="UP000714275">
    <property type="component" value="Unassembled WGS sequence"/>
</dbReference>
<dbReference type="InterPro" id="IPR013126">
    <property type="entry name" value="Hsp_70_fam"/>
</dbReference>